<reference evidence="4" key="1">
    <citation type="submission" date="2015-07" db="EMBL/GenBank/DDBJ databases">
        <title>Complete genome sequence and phylogenetic analysis of Limnochorda pilosa.</title>
        <authorList>
            <person name="Watanabe M."/>
            <person name="Kojima H."/>
            <person name="Fukui M."/>
        </authorList>
    </citation>
    <scope>NUCLEOTIDE SEQUENCE [LARGE SCALE GENOMIC DNA]</scope>
    <source>
        <strain evidence="4">HC45</strain>
    </source>
</reference>
<sequence length="151" mass="16123">MVETERWSGFLLLVVAAAAWAGSRSFSYLGGIFCWVAAGTVAFFGLGLVGKGSLRPRRVPLSETPGGTWGVATLAAGAIAYVWLIPRLGFLPASILFYGVTAWMLSRDRNAREGALSLGAAMLVAGVFYAAFRYGFEVPLPEGAWWAGMRP</sequence>
<dbReference type="OrthoDB" id="2893630at2"/>
<keyword evidence="1" id="KW-1133">Transmembrane helix</keyword>
<evidence type="ECO:0000313" key="3">
    <source>
        <dbReference type="EMBL" id="BAS27828.1"/>
    </source>
</evidence>
<dbReference type="EMBL" id="AP014924">
    <property type="protein sequence ID" value="BAS27828.1"/>
    <property type="molecule type" value="Genomic_DNA"/>
</dbReference>
<keyword evidence="1" id="KW-0472">Membrane</keyword>
<name>A0A0K2SL37_LIMPI</name>
<proteinExistence type="predicted"/>
<dbReference type="Proteomes" id="UP000065807">
    <property type="component" value="Chromosome"/>
</dbReference>
<dbReference type="RefSeq" id="WP_068137234.1">
    <property type="nucleotide sequence ID" value="NZ_AP014924.1"/>
</dbReference>
<evidence type="ECO:0000256" key="1">
    <source>
        <dbReference type="SAM" id="Phobius"/>
    </source>
</evidence>
<keyword evidence="1" id="KW-0812">Transmembrane</keyword>
<keyword evidence="4" id="KW-1185">Reference proteome</keyword>
<dbReference type="KEGG" id="lpil:LIP_1987"/>
<reference evidence="4" key="2">
    <citation type="journal article" date="2016" name="Int. J. Syst. Evol. Microbiol.">
        <title>Complete genome sequence and cell structure of Limnochorda pilosa, a Gram-negative spore-former within the phylum Firmicutes.</title>
        <authorList>
            <person name="Watanabe M."/>
            <person name="Kojima H."/>
            <person name="Fukui M."/>
        </authorList>
    </citation>
    <scope>NUCLEOTIDE SEQUENCE [LARGE SCALE GENOMIC DNA]</scope>
    <source>
        <strain evidence="4">HC45</strain>
    </source>
</reference>
<accession>A0A0K2SL37</accession>
<feature type="transmembrane region" description="Helical" evidence="1">
    <location>
        <begin position="90"/>
        <end position="106"/>
    </location>
</feature>
<feature type="transmembrane region" description="Helical" evidence="1">
    <location>
        <begin position="35"/>
        <end position="54"/>
    </location>
</feature>
<dbReference type="STRING" id="1555112.LIP_1987"/>
<dbReference type="Pfam" id="PF07331">
    <property type="entry name" value="TctB"/>
    <property type="match status" value="1"/>
</dbReference>
<evidence type="ECO:0000259" key="2">
    <source>
        <dbReference type="Pfam" id="PF07331"/>
    </source>
</evidence>
<gene>
    <name evidence="3" type="ORF">LIP_1987</name>
</gene>
<dbReference type="InterPro" id="IPR009936">
    <property type="entry name" value="DUF1468"/>
</dbReference>
<dbReference type="AlphaFoldDB" id="A0A0K2SL37"/>
<feature type="transmembrane region" description="Helical" evidence="1">
    <location>
        <begin position="118"/>
        <end position="136"/>
    </location>
</feature>
<feature type="domain" description="DUF1468" evidence="2">
    <location>
        <begin position="7"/>
        <end position="141"/>
    </location>
</feature>
<evidence type="ECO:0000313" key="4">
    <source>
        <dbReference type="Proteomes" id="UP000065807"/>
    </source>
</evidence>
<organism evidence="3 4">
    <name type="scientific">Limnochorda pilosa</name>
    <dbReference type="NCBI Taxonomy" id="1555112"/>
    <lineage>
        <taxon>Bacteria</taxon>
        <taxon>Bacillati</taxon>
        <taxon>Bacillota</taxon>
        <taxon>Limnochordia</taxon>
        <taxon>Limnochordales</taxon>
        <taxon>Limnochordaceae</taxon>
        <taxon>Limnochorda</taxon>
    </lineage>
</organism>
<protein>
    <recommendedName>
        <fullName evidence="2">DUF1468 domain-containing protein</fullName>
    </recommendedName>
</protein>
<feature type="transmembrane region" description="Helical" evidence="1">
    <location>
        <begin position="66"/>
        <end position="84"/>
    </location>
</feature>